<feature type="domain" description="DUF1206" evidence="3">
    <location>
        <begin position="207"/>
        <end position="275"/>
    </location>
</feature>
<feature type="transmembrane region" description="Helical" evidence="2">
    <location>
        <begin position="252"/>
        <end position="270"/>
    </location>
</feature>
<feature type="transmembrane region" description="Helical" evidence="2">
    <location>
        <begin position="195"/>
        <end position="223"/>
    </location>
</feature>
<reference evidence="4 5" key="1">
    <citation type="journal article" date="2018" name="Genome Biol. Evol.">
        <title>Multiple Roots of Fruiting Body Formation in Amoebozoa.</title>
        <authorList>
            <person name="Hillmann F."/>
            <person name="Forbes G."/>
            <person name="Novohradska S."/>
            <person name="Ferling I."/>
            <person name="Riege K."/>
            <person name="Groth M."/>
            <person name="Westermann M."/>
            <person name="Marz M."/>
            <person name="Spaller T."/>
            <person name="Winckler T."/>
            <person name="Schaap P."/>
            <person name="Glockner G."/>
        </authorList>
    </citation>
    <scope>NUCLEOTIDE SEQUENCE [LARGE SCALE GENOMIC DNA]</scope>
    <source>
        <strain evidence="4 5">Jena</strain>
    </source>
</reference>
<evidence type="ECO:0000259" key="3">
    <source>
        <dbReference type="Pfam" id="PF06724"/>
    </source>
</evidence>
<feature type="compositionally biased region" description="Basic and acidic residues" evidence="1">
    <location>
        <begin position="319"/>
        <end position="331"/>
    </location>
</feature>
<keyword evidence="2" id="KW-0812">Transmembrane</keyword>
<proteinExistence type="predicted"/>
<dbReference type="OrthoDB" id="18869at2759"/>
<keyword evidence="5" id="KW-1185">Reference proteome</keyword>
<comment type="caution">
    <text evidence="4">The sequence shown here is derived from an EMBL/GenBank/DDBJ whole genome shotgun (WGS) entry which is preliminary data.</text>
</comment>
<evidence type="ECO:0000256" key="2">
    <source>
        <dbReference type="SAM" id="Phobius"/>
    </source>
</evidence>
<evidence type="ECO:0000256" key="1">
    <source>
        <dbReference type="SAM" id="MobiDB-lite"/>
    </source>
</evidence>
<dbReference type="AlphaFoldDB" id="A0A2P6NB88"/>
<feature type="transmembrane region" description="Helical" evidence="2">
    <location>
        <begin position="108"/>
        <end position="131"/>
    </location>
</feature>
<dbReference type="InParanoid" id="A0A2P6NB88"/>
<accession>A0A2P6NB88</accession>
<evidence type="ECO:0000313" key="5">
    <source>
        <dbReference type="Proteomes" id="UP000241769"/>
    </source>
</evidence>
<sequence>MPLFPPLKRHSEKVDAIAIKIGRVGFCARGFVWACVGGVAIASTISDDYAPQSQQGALDIVARSTGGTVVLVLATLGILCYGTWRVFEFLYGIRVMRDDPKWKKGINGYVVPFASLIFYAVFAISNIYEIIHGHRQESSLSFSGLMTQNVAGKIVLSFISVLLIGVAFGWAAQLIRGTIRNEFIDRRRVQRDPVFFKWALYATGYIGIPGRIILFWLLAVLFFRTAWAKEANTNTGFGAALSQLQSTTPGKVVLVVDGIFLIIFAVWSILNARYKEFLPYRAHIVPAQTMENFQRKIEEGLPNSGVKVNHFIDIFRGEEPRSHKKEEHELTTLDEYQTAERPRPE</sequence>
<keyword evidence="2" id="KW-1133">Transmembrane helix</keyword>
<feature type="domain" description="DUF1206" evidence="3">
    <location>
        <begin position="24"/>
        <end position="88"/>
    </location>
</feature>
<organism evidence="4 5">
    <name type="scientific">Planoprotostelium fungivorum</name>
    <dbReference type="NCBI Taxonomy" id="1890364"/>
    <lineage>
        <taxon>Eukaryota</taxon>
        <taxon>Amoebozoa</taxon>
        <taxon>Evosea</taxon>
        <taxon>Variosea</taxon>
        <taxon>Cavosteliida</taxon>
        <taxon>Cavosteliaceae</taxon>
        <taxon>Planoprotostelium</taxon>
    </lineage>
</organism>
<name>A0A2P6NB88_9EUKA</name>
<protein>
    <recommendedName>
        <fullName evidence="3">DUF1206 domain-containing protein</fullName>
    </recommendedName>
</protein>
<keyword evidence="2" id="KW-0472">Membrane</keyword>
<dbReference type="EMBL" id="MDYQ01000129">
    <property type="protein sequence ID" value="PRP81222.1"/>
    <property type="molecule type" value="Genomic_DNA"/>
</dbReference>
<feature type="region of interest" description="Disordered" evidence="1">
    <location>
        <begin position="319"/>
        <end position="345"/>
    </location>
</feature>
<dbReference type="Pfam" id="PF06724">
    <property type="entry name" value="DUF1206"/>
    <property type="match status" value="2"/>
</dbReference>
<feature type="transmembrane region" description="Helical" evidence="2">
    <location>
        <begin position="151"/>
        <end position="175"/>
    </location>
</feature>
<dbReference type="Proteomes" id="UP000241769">
    <property type="component" value="Unassembled WGS sequence"/>
</dbReference>
<feature type="transmembrane region" description="Helical" evidence="2">
    <location>
        <begin position="21"/>
        <end position="45"/>
    </location>
</feature>
<feature type="transmembrane region" description="Helical" evidence="2">
    <location>
        <begin position="65"/>
        <end position="87"/>
    </location>
</feature>
<dbReference type="InterPro" id="IPR009597">
    <property type="entry name" value="DUF1206"/>
</dbReference>
<evidence type="ECO:0000313" key="4">
    <source>
        <dbReference type="EMBL" id="PRP81222.1"/>
    </source>
</evidence>
<gene>
    <name evidence="4" type="ORF">PROFUN_02056</name>
</gene>